<accession>A0A0A8ZR30</accession>
<protein>
    <submittedName>
        <fullName evidence="1">Uncharacterized protein</fullName>
    </submittedName>
</protein>
<proteinExistence type="predicted"/>
<evidence type="ECO:0000313" key="1">
    <source>
        <dbReference type="EMBL" id="JAD41251.1"/>
    </source>
</evidence>
<reference evidence="1" key="2">
    <citation type="journal article" date="2015" name="Data Brief">
        <title>Shoot transcriptome of the giant reed, Arundo donax.</title>
        <authorList>
            <person name="Barrero R.A."/>
            <person name="Guerrero F.D."/>
            <person name="Moolhuijzen P."/>
            <person name="Goolsby J.A."/>
            <person name="Tidwell J."/>
            <person name="Bellgard S.E."/>
            <person name="Bellgard M.I."/>
        </authorList>
    </citation>
    <scope>NUCLEOTIDE SEQUENCE</scope>
    <source>
        <tissue evidence="1">Shoot tissue taken approximately 20 cm above the soil surface</tissue>
    </source>
</reference>
<organism evidence="1">
    <name type="scientific">Arundo donax</name>
    <name type="common">Giant reed</name>
    <name type="synonym">Donax arundinaceus</name>
    <dbReference type="NCBI Taxonomy" id="35708"/>
    <lineage>
        <taxon>Eukaryota</taxon>
        <taxon>Viridiplantae</taxon>
        <taxon>Streptophyta</taxon>
        <taxon>Embryophyta</taxon>
        <taxon>Tracheophyta</taxon>
        <taxon>Spermatophyta</taxon>
        <taxon>Magnoliopsida</taxon>
        <taxon>Liliopsida</taxon>
        <taxon>Poales</taxon>
        <taxon>Poaceae</taxon>
        <taxon>PACMAD clade</taxon>
        <taxon>Arundinoideae</taxon>
        <taxon>Arundineae</taxon>
        <taxon>Arundo</taxon>
    </lineage>
</organism>
<dbReference type="AlphaFoldDB" id="A0A0A8ZR30"/>
<sequence>MQGLPYDTADCKLSHNKNQQGLQAFSIQAT</sequence>
<reference evidence="1" key="1">
    <citation type="submission" date="2014-09" db="EMBL/GenBank/DDBJ databases">
        <authorList>
            <person name="Magalhaes I.L.F."/>
            <person name="Oliveira U."/>
            <person name="Santos F.R."/>
            <person name="Vidigal T.H.D.A."/>
            <person name="Brescovit A.D."/>
            <person name="Santos A.J."/>
        </authorList>
    </citation>
    <scope>NUCLEOTIDE SEQUENCE</scope>
    <source>
        <tissue evidence="1">Shoot tissue taken approximately 20 cm above the soil surface</tissue>
    </source>
</reference>
<dbReference type="EMBL" id="GBRH01256644">
    <property type="protein sequence ID" value="JAD41251.1"/>
    <property type="molecule type" value="Transcribed_RNA"/>
</dbReference>
<name>A0A0A8ZR30_ARUDO</name>